<dbReference type="EC" id="3.4.24.-" evidence="1"/>
<dbReference type="EMBL" id="LR727477">
    <property type="protein sequence ID" value="VWO99210.1"/>
    <property type="molecule type" value="Genomic_DNA"/>
</dbReference>
<dbReference type="AlphaFoldDB" id="A0A5K1K208"/>
<gene>
    <name evidence="1" type="primary">Q6WIH5</name>
</gene>
<dbReference type="GO" id="GO:0016787">
    <property type="term" value="F:hydrolase activity"/>
    <property type="evidence" value="ECO:0007669"/>
    <property type="project" value="UniProtKB-KW"/>
</dbReference>
<name>A0A5K1K208_9APHY</name>
<dbReference type="Gene3D" id="3.80.10.10">
    <property type="entry name" value="Ribonuclease Inhibitor"/>
    <property type="match status" value="1"/>
</dbReference>
<organism evidence="1">
    <name type="scientific">Ganoderma boninense</name>
    <dbReference type="NCBI Taxonomy" id="34458"/>
    <lineage>
        <taxon>Eukaryota</taxon>
        <taxon>Fungi</taxon>
        <taxon>Dikarya</taxon>
        <taxon>Basidiomycota</taxon>
        <taxon>Agaricomycotina</taxon>
        <taxon>Agaricomycetes</taxon>
        <taxon>Polyporales</taxon>
        <taxon>Polyporaceae</taxon>
        <taxon>Ganoderma</taxon>
    </lineage>
</organism>
<sequence length="522" mass="58516">MEDQPVKKSPMDNNVPVVNVPVVNVPAEVWLDIFDQIPNSPDLYGIASTCRKFWDLTVRARHRDLVWRTPAQVIEDLPVWDESLNMEPSVRSLVLSVSKSHRGAYGRSGPPVPPASIASVVRNAFRRLDPLNGRILTKIKEFTNLASLAFTDMFVQDVHFVLIHSLSRLRTLKLERCAIETHMVEPMNHKQLPITDLTMLNIRRLRGPGPDVDGHQDHFIAGESIPYALALCTAQDLRTLTIDSSADVFRAVFNSLDAPTHGWTIPAHLEHIYVVQKRPISAGEKLVINAGEGTFPDAHLYHFCVQATSLKTISTPIFVPTQITIAPEALPAGLERFAAPAETAQLVAAVRKVQALGLLKFGVGVREGISALTSIGKRRRDLKMLLLDCKGWDVEIISAVAKLFKQLRRLKVVYDGPGPTEGFLVALAPDYLVTLPELHTLELYEMPQNGGYIPDHPTHLFDASFESMEEELQNLLIPWNRYCPNLRRVQLHAGYVMTRGFEGAKWKLERIRRLAIKDNLDF</sequence>
<dbReference type="InterPro" id="IPR032675">
    <property type="entry name" value="LRR_dom_sf"/>
</dbReference>
<evidence type="ECO:0000313" key="1">
    <source>
        <dbReference type="EMBL" id="VWO99210.1"/>
    </source>
</evidence>
<accession>A0A5K1K208</accession>
<protein>
    <submittedName>
        <fullName evidence="1">Extracellular metalloproteinase 1 )</fullName>
        <ecNumber evidence="1">3.4.24.-</ecNumber>
    </submittedName>
</protein>
<reference evidence="1" key="1">
    <citation type="submission" date="2019-10" db="EMBL/GenBank/DDBJ databases">
        <authorList>
            <person name="Nor Muhammad N."/>
        </authorList>
    </citation>
    <scope>NUCLEOTIDE SEQUENCE</scope>
</reference>
<keyword evidence="1" id="KW-0378">Hydrolase</keyword>
<proteinExistence type="predicted"/>
<dbReference type="SUPFAM" id="SSF52047">
    <property type="entry name" value="RNI-like"/>
    <property type="match status" value="1"/>
</dbReference>